<sequence>MEWNLGIGPLVTDDTKNVESAIARAQHRSRRAPLGGRDVVIIDGSPLAGKTFAALSVALKQTAKAQTEPPPHLTCVHPRPWAYAEVRRQTGAAGVARSLAQSVGALVDSKRPSLADCISAIRHMTPKVGFRGYIVDDVHGMLGAGSKDSTALATGLKSLITGIPVPAVIIGADLKRDGIFQGTAGEQVRLSAHDWVMCGDWKTPDGKSTTGWERLLRELKHHPALPRGAKQFRLTRGALRALVEGSLRRPGLAIRWVTAAANHAIANEATLDHDALAMTYSEIDPARASLSMGVKA</sequence>
<protein>
    <submittedName>
        <fullName evidence="1">Uncharacterized protein</fullName>
    </submittedName>
</protein>
<accession>A0AC61U4S3</accession>
<evidence type="ECO:0000313" key="1">
    <source>
        <dbReference type="EMBL" id="UUZ45011.1"/>
    </source>
</evidence>
<gene>
    <name evidence="1" type="ORF">LP422_01185</name>
</gene>
<evidence type="ECO:0000313" key="2">
    <source>
        <dbReference type="Proteomes" id="UP001059663"/>
    </source>
</evidence>
<dbReference type="EMBL" id="CP087977">
    <property type="protein sequence ID" value="UUZ45011.1"/>
    <property type="molecule type" value="Genomic_DNA"/>
</dbReference>
<name>A0AC61U4S3_9MICO</name>
<reference evidence="1" key="1">
    <citation type="submission" date="2021-11" db="EMBL/GenBank/DDBJ databases">
        <title>Study of the species diversity of bacterial strains isolated from a unique natural object - Shulgan-Tash cave (Bashkiria).</title>
        <authorList>
            <person name="Sazanova A.L."/>
            <person name="Chirak E.R."/>
            <person name="Safronova V.I."/>
        </authorList>
    </citation>
    <scope>NUCLEOTIDE SEQUENCE</scope>
    <source>
        <strain evidence="1">P1</strain>
    </source>
</reference>
<proteinExistence type="predicted"/>
<dbReference type="Proteomes" id="UP001059663">
    <property type="component" value="Chromosome"/>
</dbReference>
<organism evidence="1 2">
    <name type="scientific">Janibacter limosus</name>
    <dbReference type="NCBI Taxonomy" id="53458"/>
    <lineage>
        <taxon>Bacteria</taxon>
        <taxon>Bacillati</taxon>
        <taxon>Actinomycetota</taxon>
        <taxon>Actinomycetes</taxon>
        <taxon>Micrococcales</taxon>
        <taxon>Intrasporangiaceae</taxon>
        <taxon>Janibacter</taxon>
    </lineage>
</organism>